<accession>A0ABT0L989</accession>
<protein>
    <submittedName>
        <fullName evidence="4">Hpt domain-containing protein</fullName>
    </submittedName>
</protein>
<sequence>MEHYQQFLDTLDNDTDMVNIILNMYKEEHGEDIIKIKSCYENNNLDELFHLTHSLKGVISNFFEQDICDLLEKIENTSKSGETPPSDIIESACDKIEDLNNQIDKIIMS</sequence>
<dbReference type="Proteomes" id="UP001203423">
    <property type="component" value="Unassembled WGS sequence"/>
</dbReference>
<feature type="domain" description="HPt" evidence="3">
    <location>
        <begin position="14"/>
        <end position="106"/>
    </location>
</feature>
<dbReference type="RefSeq" id="WP_248939548.1">
    <property type="nucleotide sequence ID" value="NZ_JAKIKS010000020.1"/>
</dbReference>
<dbReference type="InterPro" id="IPR036641">
    <property type="entry name" value="HPT_dom_sf"/>
</dbReference>
<dbReference type="PROSITE" id="PS50894">
    <property type="entry name" value="HPT"/>
    <property type="match status" value="1"/>
</dbReference>
<dbReference type="Pfam" id="PF01627">
    <property type="entry name" value="Hpt"/>
    <property type="match status" value="1"/>
</dbReference>
<dbReference type="Gene3D" id="1.20.120.160">
    <property type="entry name" value="HPT domain"/>
    <property type="match status" value="1"/>
</dbReference>
<keyword evidence="2" id="KW-0597">Phosphoprotein</keyword>
<evidence type="ECO:0000259" key="3">
    <source>
        <dbReference type="PROSITE" id="PS50894"/>
    </source>
</evidence>
<name>A0ABT0L989_9GAMM</name>
<reference evidence="4 5" key="1">
    <citation type="submission" date="2022-01" db="EMBL/GenBank/DDBJ databases">
        <title>Whole genome-based taxonomy of the Shewanellaceae.</title>
        <authorList>
            <person name="Martin-Rodriguez A.J."/>
        </authorList>
    </citation>
    <scope>NUCLEOTIDE SEQUENCE [LARGE SCALE GENOMIC DNA]</scope>
    <source>
        <strain evidence="4 5">DSM 17177</strain>
    </source>
</reference>
<keyword evidence="5" id="KW-1185">Reference proteome</keyword>
<keyword evidence="1" id="KW-0902">Two-component regulatory system</keyword>
<organism evidence="4 5">
    <name type="scientific">Shewanella surugensis</name>
    <dbReference type="NCBI Taxonomy" id="212020"/>
    <lineage>
        <taxon>Bacteria</taxon>
        <taxon>Pseudomonadati</taxon>
        <taxon>Pseudomonadota</taxon>
        <taxon>Gammaproteobacteria</taxon>
        <taxon>Alteromonadales</taxon>
        <taxon>Shewanellaceae</taxon>
        <taxon>Shewanella</taxon>
    </lineage>
</organism>
<dbReference type="SUPFAM" id="SSF47226">
    <property type="entry name" value="Histidine-containing phosphotransfer domain, HPT domain"/>
    <property type="match status" value="1"/>
</dbReference>
<dbReference type="EMBL" id="JAKIKS010000020">
    <property type="protein sequence ID" value="MCL1124267.1"/>
    <property type="molecule type" value="Genomic_DNA"/>
</dbReference>
<gene>
    <name evidence="4" type="ORF">L2764_07230</name>
</gene>
<evidence type="ECO:0000256" key="2">
    <source>
        <dbReference type="PROSITE-ProRule" id="PRU00110"/>
    </source>
</evidence>
<evidence type="ECO:0000256" key="1">
    <source>
        <dbReference type="ARBA" id="ARBA00023012"/>
    </source>
</evidence>
<comment type="caution">
    <text evidence="4">The sequence shown here is derived from an EMBL/GenBank/DDBJ whole genome shotgun (WGS) entry which is preliminary data.</text>
</comment>
<evidence type="ECO:0000313" key="4">
    <source>
        <dbReference type="EMBL" id="MCL1124267.1"/>
    </source>
</evidence>
<dbReference type="InterPro" id="IPR008207">
    <property type="entry name" value="Sig_transdc_His_kin_Hpt_dom"/>
</dbReference>
<proteinExistence type="predicted"/>
<feature type="modified residue" description="Phosphohistidine" evidence="2">
    <location>
        <position position="53"/>
    </location>
</feature>
<evidence type="ECO:0000313" key="5">
    <source>
        <dbReference type="Proteomes" id="UP001203423"/>
    </source>
</evidence>